<gene>
    <name evidence="4" type="ORF">RN001_007885</name>
</gene>
<comment type="catalytic activity">
    <reaction evidence="1">
        <text>an L-aminoacyl-L-amino acid + H2O = 2 an L-alpha-amino acid</text>
        <dbReference type="Rhea" id="RHEA:48940"/>
        <dbReference type="ChEBI" id="CHEBI:15377"/>
        <dbReference type="ChEBI" id="CHEBI:59869"/>
        <dbReference type="ChEBI" id="CHEBI:77460"/>
        <dbReference type="EC" id="3.4.13.19"/>
    </reaction>
</comment>
<dbReference type="GO" id="GO:0046872">
    <property type="term" value="F:metal ion binding"/>
    <property type="evidence" value="ECO:0007669"/>
    <property type="project" value="UniProtKB-UniRule"/>
</dbReference>
<dbReference type="GO" id="GO:0070573">
    <property type="term" value="F:metallodipeptidase activity"/>
    <property type="evidence" value="ECO:0007669"/>
    <property type="project" value="InterPro"/>
</dbReference>
<sequence length="471" mass="53792">MKPSKYTQEAVLHDNKLNEYQNISSVVLQKEKNQKQKVSHSGIKRQNVSNSEEILINNVYDMYDHEENIFDIQTLQTNDNKYTEQDFELVCKCAVKDIVYPPKTRFKQEQTSSEQNVILSTRSCCSTPKLEESRSFSQFSLDRKINQPKYQAYSTKQPYYLCDQSSITGVRRNSSQKRIQSPEIINTHLGPHNFLYDGYGPENCTIKSYGYDKDLKNDDYGFRRGTTLEREKERSEITLVRQKKRIAGDGMDSEMDDPELLFETTDLRACRCPCDHVVYGPGYNCIQEDRLPPAPDVTRRLGSVTPLGKPNIGTPPYYRTASGTTNSSSTNSASSRMDLSTRHWWIIVTVLLLAAAAGVGVPIALKISAGASLEERLEFASRLLQEVPLIDGHNDLPWNIRKFLHNRLKDFKFGEDLRNVTPWSSSAWSHTDLPRLKQGHVAAQIQERLIRSALNLNKRSVYFSTIDSDQI</sequence>
<keyword evidence="1" id="KW-0378">Hydrolase</keyword>
<keyword evidence="1" id="KW-0449">Lipoprotein</keyword>
<comment type="subcellular location">
    <subcellularLocation>
        <location evidence="1">Membrane</location>
        <topology evidence="1">Lipid-anchor</topology>
        <topology evidence="1">GPI-anchor</topology>
    </subcellularLocation>
</comment>
<comment type="similarity">
    <text evidence="1">Belongs to the metallo-dependent hydrolases superfamily. Peptidase M19 family.</text>
</comment>
<accession>A0AAN7PWZ1</accession>
<feature type="region of interest" description="Disordered" evidence="2">
    <location>
        <begin position="312"/>
        <end position="334"/>
    </location>
</feature>
<keyword evidence="1" id="KW-0482">Metalloprotease</keyword>
<reference evidence="5" key="1">
    <citation type="submission" date="2023-01" db="EMBL/GenBank/DDBJ databases">
        <title>Key to firefly adult light organ development and bioluminescence: homeobox transcription factors regulate luciferase expression and transportation to peroxisome.</title>
        <authorList>
            <person name="Fu X."/>
        </authorList>
    </citation>
    <scope>NUCLEOTIDE SEQUENCE [LARGE SCALE GENOMIC DNA]</scope>
</reference>
<keyword evidence="1" id="KW-0336">GPI-anchor</keyword>
<evidence type="ECO:0000256" key="1">
    <source>
        <dbReference type="RuleBase" id="RU341113"/>
    </source>
</evidence>
<keyword evidence="1" id="KW-0224">Dipeptidase</keyword>
<comment type="subunit">
    <text evidence="1">Homodimer; disulfide-linked.</text>
</comment>
<feature type="transmembrane region" description="Helical" evidence="3">
    <location>
        <begin position="344"/>
        <end position="365"/>
    </location>
</feature>
<keyword evidence="3" id="KW-0812">Transmembrane</keyword>
<keyword evidence="1" id="KW-0479">Metal-binding</keyword>
<dbReference type="PANTHER" id="PTHR10443">
    <property type="entry name" value="MICROSOMAL DIPEPTIDASE"/>
    <property type="match status" value="1"/>
</dbReference>
<dbReference type="GO" id="GO:0098552">
    <property type="term" value="C:side of membrane"/>
    <property type="evidence" value="ECO:0007669"/>
    <property type="project" value="UniProtKB-KW"/>
</dbReference>
<keyword evidence="3" id="KW-0472">Membrane</keyword>
<name>A0AAN7PWZ1_9COLE</name>
<keyword evidence="1" id="KW-0325">Glycoprotein</keyword>
<organism evidence="4 5">
    <name type="scientific">Aquatica leii</name>
    <dbReference type="NCBI Taxonomy" id="1421715"/>
    <lineage>
        <taxon>Eukaryota</taxon>
        <taxon>Metazoa</taxon>
        <taxon>Ecdysozoa</taxon>
        <taxon>Arthropoda</taxon>
        <taxon>Hexapoda</taxon>
        <taxon>Insecta</taxon>
        <taxon>Pterygota</taxon>
        <taxon>Neoptera</taxon>
        <taxon>Endopterygota</taxon>
        <taxon>Coleoptera</taxon>
        <taxon>Polyphaga</taxon>
        <taxon>Elateriformia</taxon>
        <taxon>Elateroidea</taxon>
        <taxon>Lampyridae</taxon>
        <taxon>Luciolinae</taxon>
        <taxon>Aquatica</taxon>
    </lineage>
</organism>
<dbReference type="Proteomes" id="UP001353858">
    <property type="component" value="Unassembled WGS sequence"/>
</dbReference>
<comment type="caution">
    <text evidence="4">The sequence shown here is derived from an EMBL/GenBank/DDBJ whole genome shotgun (WGS) entry which is preliminary data.</text>
</comment>
<dbReference type="Gene3D" id="3.20.20.140">
    <property type="entry name" value="Metal-dependent hydrolases"/>
    <property type="match status" value="1"/>
</dbReference>
<evidence type="ECO:0000256" key="3">
    <source>
        <dbReference type="SAM" id="Phobius"/>
    </source>
</evidence>
<dbReference type="InterPro" id="IPR032466">
    <property type="entry name" value="Metal_Hydrolase"/>
</dbReference>
<dbReference type="GO" id="GO:0006508">
    <property type="term" value="P:proteolysis"/>
    <property type="evidence" value="ECO:0007669"/>
    <property type="project" value="UniProtKB-KW"/>
</dbReference>
<evidence type="ECO:0000256" key="2">
    <source>
        <dbReference type="SAM" id="MobiDB-lite"/>
    </source>
</evidence>
<protein>
    <recommendedName>
        <fullName evidence="1">Dipeptidase</fullName>
        <ecNumber evidence="1">3.4.13.19</ecNumber>
    </recommendedName>
</protein>
<comment type="cofactor">
    <cofactor evidence="1">
        <name>Zn(2+)</name>
        <dbReference type="ChEBI" id="CHEBI:29105"/>
    </cofactor>
</comment>
<evidence type="ECO:0000313" key="5">
    <source>
        <dbReference type="Proteomes" id="UP001353858"/>
    </source>
</evidence>
<keyword evidence="1" id="KW-0645">Protease</keyword>
<dbReference type="EC" id="3.4.13.19" evidence="1"/>
<keyword evidence="5" id="KW-1185">Reference proteome</keyword>
<evidence type="ECO:0000313" key="4">
    <source>
        <dbReference type="EMBL" id="KAK4879739.1"/>
    </source>
</evidence>
<dbReference type="AlphaFoldDB" id="A0AAN7PWZ1"/>
<dbReference type="InterPro" id="IPR008257">
    <property type="entry name" value="Pept_M19"/>
</dbReference>
<proteinExistence type="inferred from homology"/>
<keyword evidence="1" id="KW-1015">Disulfide bond</keyword>
<dbReference type="EMBL" id="JARPUR010000003">
    <property type="protein sequence ID" value="KAK4879739.1"/>
    <property type="molecule type" value="Genomic_DNA"/>
</dbReference>
<dbReference type="PANTHER" id="PTHR10443:SF47">
    <property type="entry name" value="DIPEPTIDASE"/>
    <property type="match status" value="1"/>
</dbReference>
<feature type="compositionally biased region" description="Low complexity" evidence="2">
    <location>
        <begin position="320"/>
        <end position="334"/>
    </location>
</feature>
<dbReference type="PROSITE" id="PS51365">
    <property type="entry name" value="RENAL_DIPEPTIDASE_2"/>
    <property type="match status" value="1"/>
</dbReference>
<keyword evidence="3" id="KW-1133">Transmembrane helix</keyword>
<dbReference type="SUPFAM" id="SSF51556">
    <property type="entry name" value="Metallo-dependent hydrolases"/>
    <property type="match status" value="1"/>
</dbReference>
<keyword evidence="1" id="KW-0862">Zinc</keyword>